<comment type="caution">
    <text evidence="3">The sequence shown here is derived from an EMBL/GenBank/DDBJ whole genome shotgun (WGS) entry which is preliminary data.</text>
</comment>
<dbReference type="Proteomes" id="UP000253472">
    <property type="component" value="Unassembled WGS sequence"/>
</dbReference>
<evidence type="ECO:0000313" key="3">
    <source>
        <dbReference type="EMBL" id="RCK57965.1"/>
    </source>
</evidence>
<feature type="domain" description="DNA/RNA-binding protein Alba-like" evidence="2">
    <location>
        <begin position="52"/>
        <end position="107"/>
    </location>
</feature>
<dbReference type="AlphaFoldDB" id="A0A367XWG3"/>
<dbReference type="InterPro" id="IPR002775">
    <property type="entry name" value="DNA/RNA-bd_Alba-like"/>
</dbReference>
<proteinExistence type="predicted"/>
<gene>
    <name evidence="3" type="ORF">Cantr_06742</name>
</gene>
<organism evidence="3 4">
    <name type="scientific">Candida viswanathii</name>
    <dbReference type="NCBI Taxonomy" id="5486"/>
    <lineage>
        <taxon>Eukaryota</taxon>
        <taxon>Fungi</taxon>
        <taxon>Dikarya</taxon>
        <taxon>Ascomycota</taxon>
        <taxon>Saccharomycotina</taxon>
        <taxon>Pichiomycetes</taxon>
        <taxon>Debaryomycetaceae</taxon>
        <taxon>Candida/Lodderomyces clade</taxon>
        <taxon>Candida</taxon>
    </lineage>
</organism>
<dbReference type="GO" id="GO:0003676">
    <property type="term" value="F:nucleic acid binding"/>
    <property type="evidence" value="ECO:0007669"/>
    <property type="project" value="InterPro"/>
</dbReference>
<evidence type="ECO:0000259" key="2">
    <source>
        <dbReference type="Pfam" id="PF01918"/>
    </source>
</evidence>
<dbReference type="Pfam" id="PF01918">
    <property type="entry name" value="Alba"/>
    <property type="match status" value="1"/>
</dbReference>
<feature type="region of interest" description="Disordered" evidence="1">
    <location>
        <begin position="117"/>
        <end position="138"/>
    </location>
</feature>
<keyword evidence="4" id="KW-1185">Reference proteome</keyword>
<evidence type="ECO:0000256" key="1">
    <source>
        <dbReference type="SAM" id="MobiDB-lite"/>
    </source>
</evidence>
<dbReference type="EMBL" id="QLNQ01000028">
    <property type="protein sequence ID" value="RCK57965.1"/>
    <property type="molecule type" value="Genomic_DNA"/>
</dbReference>
<accession>A0A367XWG3</accession>
<reference evidence="3 4" key="1">
    <citation type="submission" date="2018-06" db="EMBL/GenBank/DDBJ databases">
        <title>Whole genome sequencing of Candida tropicalis (genome annotated by CSBL at Korea University).</title>
        <authorList>
            <person name="Ahn J."/>
        </authorList>
    </citation>
    <scope>NUCLEOTIDE SEQUENCE [LARGE SCALE GENOMIC DNA]</scope>
    <source>
        <strain evidence="3 4">ATCC 20962</strain>
    </source>
</reference>
<evidence type="ECO:0000313" key="4">
    <source>
        <dbReference type="Proteomes" id="UP000253472"/>
    </source>
</evidence>
<feature type="compositionally biased region" description="Basic and acidic residues" evidence="1">
    <location>
        <begin position="120"/>
        <end position="138"/>
    </location>
</feature>
<dbReference type="OrthoDB" id="4020196at2759"/>
<name>A0A367XWG3_9ASCO</name>
<sequence length="181" mass="20553">MQGSNTTAKLIIISSINHMSKSTLDSEYTAQLNTVQRELQQKLSKDEALKLFKITKNDSIKKKVEAILKYVDQGEIVLLSSLSNGIPKLIAIVEIVKQKQSEFYQYNMLLKIESTTNPDYKPKKDDTTKQGKSEKAVDEKQVLEEINGPKLFTLPVMYVLLTKKASLESVELMSWTKQPKK</sequence>
<protein>
    <recommendedName>
        <fullName evidence="2">DNA/RNA-binding protein Alba-like domain-containing protein</fullName>
    </recommendedName>
</protein>